<organism evidence="1 2">
    <name type="scientific">Ilyodon furcidens</name>
    <name type="common">goldbreast splitfin</name>
    <dbReference type="NCBI Taxonomy" id="33524"/>
    <lineage>
        <taxon>Eukaryota</taxon>
        <taxon>Metazoa</taxon>
        <taxon>Chordata</taxon>
        <taxon>Craniata</taxon>
        <taxon>Vertebrata</taxon>
        <taxon>Euteleostomi</taxon>
        <taxon>Actinopterygii</taxon>
        <taxon>Neopterygii</taxon>
        <taxon>Teleostei</taxon>
        <taxon>Neoteleostei</taxon>
        <taxon>Acanthomorphata</taxon>
        <taxon>Ovalentaria</taxon>
        <taxon>Atherinomorphae</taxon>
        <taxon>Cyprinodontiformes</taxon>
        <taxon>Goodeidae</taxon>
        <taxon>Ilyodon</taxon>
    </lineage>
</organism>
<keyword evidence="2" id="KW-1185">Reference proteome</keyword>
<proteinExistence type="predicted"/>
<accession>A0ABV0TNY8</accession>
<evidence type="ECO:0000313" key="2">
    <source>
        <dbReference type="Proteomes" id="UP001482620"/>
    </source>
</evidence>
<comment type="caution">
    <text evidence="1">The sequence shown here is derived from an EMBL/GenBank/DDBJ whole genome shotgun (WGS) entry which is preliminary data.</text>
</comment>
<name>A0ABV0TNY8_9TELE</name>
<gene>
    <name evidence="1" type="ORF">ILYODFUR_033454</name>
</gene>
<protein>
    <submittedName>
        <fullName evidence="1">Uncharacterized protein</fullName>
    </submittedName>
</protein>
<reference evidence="1 2" key="1">
    <citation type="submission" date="2021-06" db="EMBL/GenBank/DDBJ databases">
        <authorList>
            <person name="Palmer J.M."/>
        </authorList>
    </citation>
    <scope>NUCLEOTIDE SEQUENCE [LARGE SCALE GENOMIC DNA]</scope>
    <source>
        <strain evidence="2">if_2019</strain>
        <tissue evidence="1">Muscle</tissue>
    </source>
</reference>
<sequence>MQLLFCSHHEKSLCLRGTLRRPSCSSPQAMQGAQQTCGRRCSGQMKPKLNSLDANSMCGGETYLCTSHYDMVKHGSASIMQCRSFFFKAETEELARDDGQMLY</sequence>
<dbReference type="Proteomes" id="UP001482620">
    <property type="component" value="Unassembled WGS sequence"/>
</dbReference>
<evidence type="ECO:0000313" key="1">
    <source>
        <dbReference type="EMBL" id="MEQ2234630.1"/>
    </source>
</evidence>
<dbReference type="EMBL" id="JAHRIQ010040454">
    <property type="protein sequence ID" value="MEQ2234630.1"/>
    <property type="molecule type" value="Genomic_DNA"/>
</dbReference>